<dbReference type="InterPro" id="IPR010445">
    <property type="entry name" value="LapA_dom"/>
</dbReference>
<gene>
    <name evidence="8" type="ORF">ATL17_3217</name>
</gene>
<evidence type="ECO:0000256" key="1">
    <source>
        <dbReference type="ARBA" id="ARBA00022475"/>
    </source>
</evidence>
<dbReference type="Pfam" id="PF06305">
    <property type="entry name" value="LapA_dom"/>
    <property type="match status" value="1"/>
</dbReference>
<dbReference type="RefSeq" id="WP_133573780.1">
    <property type="nucleotide sequence ID" value="NZ_SNYR01000003.1"/>
</dbReference>
<evidence type="ECO:0000256" key="3">
    <source>
        <dbReference type="ARBA" id="ARBA00022989"/>
    </source>
</evidence>
<evidence type="ECO:0000256" key="2">
    <source>
        <dbReference type="ARBA" id="ARBA00022692"/>
    </source>
</evidence>
<keyword evidence="2 6" id="KW-0812">Transmembrane</keyword>
<evidence type="ECO:0000256" key="6">
    <source>
        <dbReference type="SAM" id="Phobius"/>
    </source>
</evidence>
<reference evidence="8 9" key="1">
    <citation type="submission" date="2019-03" db="EMBL/GenBank/DDBJ databases">
        <title>Genomic Encyclopedia of Type Strains, Phase III (KMG-III): the genomes of soil and plant-associated and newly described type strains.</title>
        <authorList>
            <person name="Whitman W."/>
        </authorList>
    </citation>
    <scope>NUCLEOTIDE SEQUENCE [LARGE SCALE GENOMIC DNA]</scope>
    <source>
        <strain evidence="8 9">CGMCC 1.7002</strain>
    </source>
</reference>
<feature type="transmembrane region" description="Helical" evidence="6">
    <location>
        <begin position="50"/>
        <end position="71"/>
    </location>
</feature>
<proteinExistence type="predicted"/>
<evidence type="ECO:0000313" key="8">
    <source>
        <dbReference type="EMBL" id="TDQ62112.1"/>
    </source>
</evidence>
<keyword evidence="1" id="KW-1003">Cell membrane</keyword>
<organism evidence="8 9">
    <name type="scientific">Maritalea mobilis</name>
    <dbReference type="NCBI Taxonomy" id="483324"/>
    <lineage>
        <taxon>Bacteria</taxon>
        <taxon>Pseudomonadati</taxon>
        <taxon>Pseudomonadota</taxon>
        <taxon>Alphaproteobacteria</taxon>
        <taxon>Hyphomicrobiales</taxon>
        <taxon>Devosiaceae</taxon>
        <taxon>Maritalea</taxon>
    </lineage>
</organism>
<feature type="domain" description="Lipopolysaccharide assembly protein A" evidence="7">
    <location>
        <begin position="45"/>
        <end position="94"/>
    </location>
</feature>
<dbReference type="Proteomes" id="UP000295391">
    <property type="component" value="Unassembled WGS sequence"/>
</dbReference>
<dbReference type="AlphaFoldDB" id="A0A4R6VK63"/>
<feature type="region of interest" description="Disordered" evidence="5">
    <location>
        <begin position="88"/>
        <end position="114"/>
    </location>
</feature>
<evidence type="ECO:0000256" key="4">
    <source>
        <dbReference type="ARBA" id="ARBA00023136"/>
    </source>
</evidence>
<sequence>MLKRVVTWFFLIPLALLFAFFALANRQEIMLGVDPISPGSPFIGPFPVPLFIVIYGALLLGIILGGVGAYFGQHKKRAELRALRKEHQKLKQQMDAQEPAHRQDDGLALLDDRV</sequence>
<dbReference type="OrthoDB" id="7868067at2"/>
<evidence type="ECO:0000256" key="5">
    <source>
        <dbReference type="SAM" id="MobiDB-lite"/>
    </source>
</evidence>
<keyword evidence="9" id="KW-1185">Reference proteome</keyword>
<accession>A0A4R6VK63</accession>
<evidence type="ECO:0000313" key="9">
    <source>
        <dbReference type="Proteomes" id="UP000295391"/>
    </source>
</evidence>
<name>A0A4R6VK63_9HYPH</name>
<keyword evidence="4 6" id="KW-0472">Membrane</keyword>
<dbReference type="GO" id="GO:0005886">
    <property type="term" value="C:plasma membrane"/>
    <property type="evidence" value="ECO:0007669"/>
    <property type="project" value="InterPro"/>
</dbReference>
<keyword evidence="3 6" id="KW-1133">Transmembrane helix</keyword>
<dbReference type="EMBL" id="SNYR01000003">
    <property type="protein sequence ID" value="TDQ62112.1"/>
    <property type="molecule type" value="Genomic_DNA"/>
</dbReference>
<protein>
    <submittedName>
        <fullName evidence="8">Uncharacterized protein DUF1049</fullName>
    </submittedName>
</protein>
<comment type="caution">
    <text evidence="8">The sequence shown here is derived from an EMBL/GenBank/DDBJ whole genome shotgun (WGS) entry which is preliminary data.</text>
</comment>
<feature type="compositionally biased region" description="Basic and acidic residues" evidence="5">
    <location>
        <begin position="98"/>
        <end position="114"/>
    </location>
</feature>
<evidence type="ECO:0000259" key="7">
    <source>
        <dbReference type="Pfam" id="PF06305"/>
    </source>
</evidence>